<accession>A0AAV5IGS0</accession>
<dbReference type="PANTHER" id="PTHR47481">
    <property type="match status" value="1"/>
</dbReference>
<evidence type="ECO:0008006" key="3">
    <source>
        <dbReference type="Google" id="ProtNLM"/>
    </source>
</evidence>
<comment type="caution">
    <text evidence="1">The sequence shown here is derived from an EMBL/GenBank/DDBJ whole genome shotgun (WGS) entry which is preliminary data.</text>
</comment>
<protein>
    <recommendedName>
        <fullName evidence="3">Retrotransposon Copia-like N-terminal domain-containing protein</fullName>
    </recommendedName>
</protein>
<name>A0AAV5IGS0_9ROSI</name>
<keyword evidence="2" id="KW-1185">Reference proteome</keyword>
<dbReference type="Proteomes" id="UP001054252">
    <property type="component" value="Unassembled WGS sequence"/>
</dbReference>
<evidence type="ECO:0000313" key="1">
    <source>
        <dbReference type="EMBL" id="GKU96384.1"/>
    </source>
</evidence>
<sequence length="343" mass="38357">MAPSQNSSYPYPSTLNVSNFVSLRRTPTNYLLWRTQMAALIESQDMQGFLNGEYVMPIAKITPTNSTDAEGPKETLSEEVLGIVVGLTTSREVWDALEEAYPQDSQEREFNLTQAMTTLRKGNNSLTKYLTKFKAICDELAAMGKPVPDKTKAFWVLQELGQGYENFVTTIYNHPQVAFYEQKTNGNQNKRKGNGFNKFNSKGKGFFQGNGTNSTYNSASANYFSHAGNRNVGSNFMRNQPNNFNKQKAEAQNPIMESAVKCQICGKLNHTAMKCFNRFNHSYQEDDIPKALAAITINDNQELEWHPDTGASVHMIGNSSKLNNLKPYHGQDAVIVGTSEPTR</sequence>
<dbReference type="PANTHER" id="PTHR47481:SF10">
    <property type="entry name" value="COPIA-LIKE POLYPROTEIN_RETROTRANSPOSON"/>
    <property type="match status" value="1"/>
</dbReference>
<proteinExistence type="predicted"/>
<evidence type="ECO:0000313" key="2">
    <source>
        <dbReference type="Proteomes" id="UP001054252"/>
    </source>
</evidence>
<organism evidence="1 2">
    <name type="scientific">Rubroshorea leprosula</name>
    <dbReference type="NCBI Taxonomy" id="152421"/>
    <lineage>
        <taxon>Eukaryota</taxon>
        <taxon>Viridiplantae</taxon>
        <taxon>Streptophyta</taxon>
        <taxon>Embryophyta</taxon>
        <taxon>Tracheophyta</taxon>
        <taxon>Spermatophyta</taxon>
        <taxon>Magnoliopsida</taxon>
        <taxon>eudicotyledons</taxon>
        <taxon>Gunneridae</taxon>
        <taxon>Pentapetalae</taxon>
        <taxon>rosids</taxon>
        <taxon>malvids</taxon>
        <taxon>Malvales</taxon>
        <taxon>Dipterocarpaceae</taxon>
        <taxon>Rubroshorea</taxon>
    </lineage>
</organism>
<gene>
    <name evidence="1" type="ORF">SLEP1_g9625</name>
</gene>
<dbReference type="Pfam" id="PF14223">
    <property type="entry name" value="Retrotran_gag_2"/>
    <property type="match status" value="1"/>
</dbReference>
<dbReference type="AlphaFoldDB" id="A0AAV5IGS0"/>
<reference evidence="1 2" key="1">
    <citation type="journal article" date="2021" name="Commun. Biol.">
        <title>The genome of Shorea leprosula (Dipterocarpaceae) highlights the ecological relevance of drought in aseasonal tropical rainforests.</title>
        <authorList>
            <person name="Ng K.K.S."/>
            <person name="Kobayashi M.J."/>
            <person name="Fawcett J.A."/>
            <person name="Hatakeyama M."/>
            <person name="Paape T."/>
            <person name="Ng C.H."/>
            <person name="Ang C.C."/>
            <person name="Tnah L.H."/>
            <person name="Lee C.T."/>
            <person name="Nishiyama T."/>
            <person name="Sese J."/>
            <person name="O'Brien M.J."/>
            <person name="Copetti D."/>
            <person name="Mohd Noor M.I."/>
            <person name="Ong R.C."/>
            <person name="Putra M."/>
            <person name="Sireger I.Z."/>
            <person name="Indrioko S."/>
            <person name="Kosugi Y."/>
            <person name="Izuno A."/>
            <person name="Isagi Y."/>
            <person name="Lee S.L."/>
            <person name="Shimizu K.K."/>
        </authorList>
    </citation>
    <scope>NUCLEOTIDE SEQUENCE [LARGE SCALE GENOMIC DNA]</scope>
    <source>
        <strain evidence="1">214</strain>
    </source>
</reference>
<dbReference type="EMBL" id="BPVZ01000010">
    <property type="protein sequence ID" value="GKU96384.1"/>
    <property type="molecule type" value="Genomic_DNA"/>
</dbReference>